<evidence type="ECO:0000313" key="16">
    <source>
        <dbReference type="Proteomes" id="UP000070700"/>
    </source>
</evidence>
<evidence type="ECO:0000256" key="10">
    <source>
        <dbReference type="PIRSR" id="PIRSR000660-1"/>
    </source>
</evidence>
<feature type="active site" description="Proton acceptor" evidence="10">
    <location>
        <position position="694"/>
    </location>
</feature>
<name>A0A194WVJ8_MOLSC</name>
<dbReference type="PROSITE" id="PS00108">
    <property type="entry name" value="PROTEIN_KINASE_ST"/>
    <property type="match status" value="1"/>
</dbReference>
<comment type="catalytic activity">
    <reaction evidence="8">
        <text>L-threonyl-[protein] + ATP = O-phospho-L-threonyl-[protein] + ADP + H(+)</text>
        <dbReference type="Rhea" id="RHEA:46608"/>
        <dbReference type="Rhea" id="RHEA-COMP:11060"/>
        <dbReference type="Rhea" id="RHEA-COMP:11605"/>
        <dbReference type="ChEBI" id="CHEBI:15378"/>
        <dbReference type="ChEBI" id="CHEBI:30013"/>
        <dbReference type="ChEBI" id="CHEBI:30616"/>
        <dbReference type="ChEBI" id="CHEBI:61977"/>
        <dbReference type="ChEBI" id="CHEBI:456216"/>
        <dbReference type="EC" id="2.7.11.1"/>
    </reaction>
</comment>
<accession>A0A194WVJ8</accession>
<dbReference type="InterPro" id="IPR024435">
    <property type="entry name" value="HisRS-related_dom"/>
</dbReference>
<feature type="binding site" evidence="12">
    <location>
        <position position="492"/>
    </location>
    <ligand>
        <name>ATP</name>
        <dbReference type="ChEBI" id="CHEBI:30616"/>
    </ligand>
</feature>
<keyword evidence="2" id="KW-0723">Serine/threonine-protein kinase</keyword>
<dbReference type="Gene3D" id="3.30.930.10">
    <property type="entry name" value="Bira Bifunctional Protein, Domain 2"/>
    <property type="match status" value="1"/>
</dbReference>
<dbReference type="InterPro" id="IPR045864">
    <property type="entry name" value="aa-tRNA-synth_II/BPL/LPL"/>
</dbReference>
<proteinExistence type="inferred from homology"/>
<keyword evidence="5 15" id="KW-0418">Kinase</keyword>
<dbReference type="KEGG" id="psco:LY89DRAFT_594325"/>
<evidence type="ECO:0000256" key="9">
    <source>
        <dbReference type="ARBA" id="ARBA00048679"/>
    </source>
</evidence>
<dbReference type="PANTHER" id="PTHR11042">
    <property type="entry name" value="EUKARYOTIC TRANSLATION INITIATION FACTOR 2-ALPHA KINASE EIF2-ALPHA KINASE -RELATED"/>
    <property type="match status" value="1"/>
</dbReference>
<feature type="region of interest" description="Disordered" evidence="13">
    <location>
        <begin position="588"/>
        <end position="625"/>
    </location>
</feature>
<feature type="binding site" evidence="11">
    <location>
        <begin position="468"/>
        <end position="476"/>
    </location>
    <ligand>
        <name>ATP</name>
        <dbReference type="ChEBI" id="CHEBI:30616"/>
    </ligand>
</feature>
<feature type="binding site" evidence="11">
    <location>
        <position position="491"/>
    </location>
    <ligand>
        <name>ATP</name>
        <dbReference type="ChEBI" id="CHEBI:30616"/>
    </ligand>
</feature>
<dbReference type="FunFam" id="3.30.930.10:FF:000074">
    <property type="entry name" value="Serine/threonine-protein kinase gcn2"/>
    <property type="match status" value="1"/>
</dbReference>
<feature type="domain" description="Protein kinase" evidence="14">
    <location>
        <begin position="147"/>
        <end position="408"/>
    </location>
</feature>
<dbReference type="InterPro" id="IPR008271">
    <property type="entry name" value="Ser/Thr_kinase_AS"/>
</dbReference>
<dbReference type="FunCoup" id="A0A194WVJ8">
    <property type="interactions" value="850"/>
</dbReference>
<comment type="similarity">
    <text evidence="7">Belongs to the protein kinase superfamily. Ser/Thr protein kinase family. GCN2 subfamily.</text>
</comment>
<dbReference type="FunFam" id="1.10.510.10:FF:000821">
    <property type="entry name" value="Serine/threonine-protein kinase gcn2"/>
    <property type="match status" value="1"/>
</dbReference>
<dbReference type="Gene3D" id="3.40.50.800">
    <property type="entry name" value="Anticodon-binding domain"/>
    <property type="match status" value="1"/>
</dbReference>
<dbReference type="InterPro" id="IPR050339">
    <property type="entry name" value="CC_SR_Kinase"/>
</dbReference>
<dbReference type="EC" id="2.7.11.1" evidence="1"/>
<feature type="compositionally biased region" description="Basic and acidic residues" evidence="13">
    <location>
        <begin position="42"/>
        <end position="63"/>
    </location>
</feature>
<dbReference type="InterPro" id="IPR000719">
    <property type="entry name" value="Prot_kinase_dom"/>
</dbReference>
<organism evidence="15 16">
    <name type="scientific">Mollisia scopiformis</name>
    <name type="common">Conifer needle endophyte fungus</name>
    <name type="synonym">Phialocephala scopiformis</name>
    <dbReference type="NCBI Taxonomy" id="149040"/>
    <lineage>
        <taxon>Eukaryota</taxon>
        <taxon>Fungi</taxon>
        <taxon>Dikarya</taxon>
        <taxon>Ascomycota</taxon>
        <taxon>Pezizomycotina</taxon>
        <taxon>Leotiomycetes</taxon>
        <taxon>Helotiales</taxon>
        <taxon>Mollisiaceae</taxon>
        <taxon>Mollisia</taxon>
    </lineage>
</organism>
<dbReference type="STRING" id="149040.A0A194WVJ8"/>
<dbReference type="GO" id="GO:0005524">
    <property type="term" value="F:ATP binding"/>
    <property type="evidence" value="ECO:0007669"/>
    <property type="project" value="UniProtKB-UniRule"/>
</dbReference>
<evidence type="ECO:0000256" key="3">
    <source>
        <dbReference type="ARBA" id="ARBA00022679"/>
    </source>
</evidence>
<evidence type="ECO:0000256" key="7">
    <source>
        <dbReference type="ARBA" id="ARBA00037982"/>
    </source>
</evidence>
<evidence type="ECO:0000256" key="11">
    <source>
        <dbReference type="PIRSR" id="PIRSR000660-2"/>
    </source>
</evidence>
<dbReference type="PROSITE" id="PS50011">
    <property type="entry name" value="PROTEIN_KINASE_DOM"/>
    <property type="match status" value="2"/>
</dbReference>
<dbReference type="CDD" id="cd14046">
    <property type="entry name" value="STKc_EIF2AK4_GCN2_rpt2"/>
    <property type="match status" value="1"/>
</dbReference>
<dbReference type="SUPFAM" id="SSF55681">
    <property type="entry name" value="Class II aaRS and biotin synthetases"/>
    <property type="match status" value="1"/>
</dbReference>
<protein>
    <recommendedName>
        <fullName evidence="1">non-specific serine/threonine protein kinase</fullName>
        <ecNumber evidence="1">2.7.11.1</ecNumber>
    </recommendedName>
</protein>
<dbReference type="Pfam" id="PF00069">
    <property type="entry name" value="Pkinase"/>
    <property type="match status" value="3"/>
</dbReference>
<dbReference type="CDD" id="cd14012">
    <property type="entry name" value="PK_eIF2AK_GCN2_rpt1"/>
    <property type="match status" value="1"/>
</dbReference>
<dbReference type="GO" id="GO:0000077">
    <property type="term" value="P:DNA damage checkpoint signaling"/>
    <property type="evidence" value="ECO:0007669"/>
    <property type="project" value="InterPro"/>
</dbReference>
<dbReference type="Proteomes" id="UP000070700">
    <property type="component" value="Unassembled WGS sequence"/>
</dbReference>
<feature type="compositionally biased region" description="Acidic residues" evidence="13">
    <location>
        <begin position="588"/>
        <end position="605"/>
    </location>
</feature>
<dbReference type="PIRSF" id="PIRSF000660">
    <property type="entry name" value="Ser/Thr_PK_GCN2"/>
    <property type="match status" value="1"/>
</dbReference>
<evidence type="ECO:0000256" key="1">
    <source>
        <dbReference type="ARBA" id="ARBA00012513"/>
    </source>
</evidence>
<feature type="domain" description="Protein kinase" evidence="14">
    <location>
        <begin position="462"/>
        <end position="840"/>
    </location>
</feature>
<evidence type="ECO:0000256" key="13">
    <source>
        <dbReference type="SAM" id="MobiDB-lite"/>
    </source>
</evidence>
<dbReference type="EMBL" id="KQ947426">
    <property type="protein sequence ID" value="KUJ11694.1"/>
    <property type="molecule type" value="Genomic_DNA"/>
</dbReference>
<evidence type="ECO:0000313" key="15">
    <source>
        <dbReference type="EMBL" id="KUJ11694.1"/>
    </source>
</evidence>
<dbReference type="OrthoDB" id="341578at2759"/>
<evidence type="ECO:0000256" key="6">
    <source>
        <dbReference type="ARBA" id="ARBA00022840"/>
    </source>
</evidence>
<dbReference type="GO" id="GO:0004694">
    <property type="term" value="F:eukaryotic translation initiation factor 2alpha kinase activity"/>
    <property type="evidence" value="ECO:0007669"/>
    <property type="project" value="InterPro"/>
</dbReference>
<feature type="compositionally biased region" description="Polar residues" evidence="13">
    <location>
        <begin position="92"/>
        <end position="104"/>
    </location>
</feature>
<dbReference type="InterPro" id="IPR041715">
    <property type="entry name" value="HisRS-like_core"/>
</dbReference>
<dbReference type="FunFam" id="3.40.50.800:FF:000009">
    <property type="entry name" value="Eukaryotic translation initiation factor 2-alpha kinase"/>
    <property type="match status" value="1"/>
</dbReference>
<keyword evidence="6 11" id="KW-0067">ATP-binding</keyword>
<keyword evidence="3" id="KW-0808">Transferase</keyword>
<dbReference type="InParanoid" id="A0A194WVJ8"/>
<dbReference type="InterPro" id="IPR016255">
    <property type="entry name" value="Gcn2"/>
</dbReference>
<dbReference type="GO" id="GO:0005634">
    <property type="term" value="C:nucleus"/>
    <property type="evidence" value="ECO:0007669"/>
    <property type="project" value="TreeGrafter"/>
</dbReference>
<evidence type="ECO:0000256" key="2">
    <source>
        <dbReference type="ARBA" id="ARBA00022527"/>
    </source>
</evidence>
<feature type="region of interest" description="Disordered" evidence="13">
    <location>
        <begin position="42"/>
        <end position="105"/>
    </location>
</feature>
<dbReference type="RefSeq" id="XP_018066049.1">
    <property type="nucleotide sequence ID" value="XM_018209793.1"/>
</dbReference>
<dbReference type="SUPFAM" id="SSF56112">
    <property type="entry name" value="Protein kinase-like (PK-like)"/>
    <property type="match status" value="2"/>
</dbReference>
<feature type="compositionally biased region" description="Acidic residues" evidence="13">
    <location>
        <begin position="532"/>
        <end position="541"/>
    </location>
</feature>
<keyword evidence="16" id="KW-1185">Reference proteome</keyword>
<gene>
    <name evidence="15" type="ORF">LY89DRAFT_594325</name>
</gene>
<dbReference type="InterPro" id="IPR017441">
    <property type="entry name" value="Protein_kinase_ATP_BS"/>
</dbReference>
<dbReference type="InterPro" id="IPR011009">
    <property type="entry name" value="Kinase-like_dom_sf"/>
</dbReference>
<sequence>MEIVTACQDVLEDAAQAKAAGKVLPSLEEERAAHEAALAKEVEARKAEENKKKELEHLEEQRIQDTMIQDELKRRKERVQESRRKNRPPPQVVSQTSIDTSVNGQAPHETLAFEQPISLMDTHNNQIIFQVVAGKICLRKGPTSKNFTVRPVVAQGAGDIPILVLKQTNLDTEVKDSNKFKSQLQLLESELKSLKTIRHQNILEMLDYKVHKTIDEDGESDTSWTVSVLTEFAEKGSLQEFLDIVGSLGVEKVRSWTIELLEALRFLHEKGIIHEDIHAGNVLLVRSSNGEVKPKLADAGYQNKLHALSGRKQPTDTISVAKSAYWLPPEIANSSQLQYTQKTDIWDFGIMFLQMMFGLTVVQKYSAPSALTDSLALSDSLNELVLKMFKTDPKKRPRAVELGPSEFLATDAPILEDDNEHSASPSKFGSVSSLLPITPRRQRRESMTVTSPFPRSRYMEDFVEEGRLGKGGFGEVVKARKRLDGQIYAIKKITQKSSASLTEVLKEVRLLSQLAHPAVVRYYNTWTEEVFDGSENDEDNTSTEVGTVEDSVSELSPGHDSDVDVGASSRGLDFMSSLGPQIEFGYDSDEEVDEDDEESDDELDDTSSLGEPAHNGITSPVKRGLVQKRTRSNSRYLRPYKTILYISMEYCEKQTLRDLIKRGLYKDSDEIWRLFRQILEGLAHIHGLNVVHRDLKPENVFIDAASNVKIGDFGLATSGQYTMADKASSAAAHISGDMTRSIGTAFYVAPEVKSTVAGTYTSKVDMYSLGIIFFEMCFRPLIPGMDRAIVGESLRHKNPTFPNEFKVSEKPIQADIMLSLMNHNAKNRPSSSELLKSGKLPVQMESETIRQALIGLTDAKSPYYDKMMKALFSLPSSQAKDYAWEMGAQHPTANDLLLQSIVKQKLVSIFRHHGAVETPRTILFPRSDHYGPNAVQLLDERGAILQLPYDLTLPFARAIAKHEPAVERSFAFGRVFRDRDSGGQPQTFGEVDFDIVSTDTLDLALKEAEVIKVLDEIVGNFPALTTTQMCFHVNHSDLLDLVFDFCRIEPTIRQAVADTLSKLNVQSWTWAKIRTELRSPLIGVSAPSVDDLQRFDFRDTPNKAFTKLKTLFEGGDTFQRASSTIAHLRDVIEYTKRFGVRSKIYVTPLGSLNEKFCKGGVIFSCLFDRKVKDVFAAGGRYDSLIREHRYKSGTHSEPRHAVGFNLAWEKMARLPKASAKGFLKKPEEEVNGIWTTKRCDVLVASHDATILRTSGVEIVQTLWNNEISAELARDSRSPEDLLSQYRNDHHSWIVIIKQDSVLKVKSMDRKDVDDADIPSHQLLAWLKSEIRDRDQRNGTHQRARLQRGSSQQDTSAAEHEQDVRVLVAGTKSKKSNRRNIVEQAQARAASVVHEFLDGPIAAIETTDQVMELIRATKLSDPEGWRQVTHAVPTTERRYIGEIHDLMNTLANQNKDTTRNAFVYNFRTGKCIYYDLGA</sequence>
<reference evidence="15 16" key="1">
    <citation type="submission" date="2015-10" db="EMBL/GenBank/DDBJ databases">
        <title>Full genome of DAOMC 229536 Phialocephala scopiformis, a fungal endophyte of spruce producing the potent anti-insectan compound rugulosin.</title>
        <authorList>
            <consortium name="DOE Joint Genome Institute"/>
            <person name="Walker A.K."/>
            <person name="Frasz S.L."/>
            <person name="Seifert K.A."/>
            <person name="Miller J.D."/>
            <person name="Mondo S.J."/>
            <person name="Labutti K."/>
            <person name="Lipzen A."/>
            <person name="Dockter R."/>
            <person name="Kennedy M."/>
            <person name="Grigoriev I.V."/>
            <person name="Spatafora J.W."/>
        </authorList>
    </citation>
    <scope>NUCLEOTIDE SEQUENCE [LARGE SCALE GENOMIC DNA]</scope>
    <source>
        <strain evidence="15 16">CBS 120377</strain>
    </source>
</reference>
<dbReference type="Gene3D" id="1.10.510.10">
    <property type="entry name" value="Transferase(Phosphotransferase) domain 1"/>
    <property type="match status" value="2"/>
</dbReference>
<evidence type="ECO:0000256" key="8">
    <source>
        <dbReference type="ARBA" id="ARBA00047899"/>
    </source>
</evidence>
<dbReference type="Pfam" id="PF12745">
    <property type="entry name" value="HGTP_anticodon2"/>
    <property type="match status" value="1"/>
</dbReference>
<evidence type="ECO:0000256" key="4">
    <source>
        <dbReference type="ARBA" id="ARBA00022741"/>
    </source>
</evidence>
<dbReference type="GO" id="GO:0005737">
    <property type="term" value="C:cytoplasm"/>
    <property type="evidence" value="ECO:0007669"/>
    <property type="project" value="TreeGrafter"/>
</dbReference>
<feature type="region of interest" description="Disordered" evidence="13">
    <location>
        <begin position="532"/>
        <end position="566"/>
    </location>
</feature>
<comment type="catalytic activity">
    <reaction evidence="9">
        <text>L-seryl-[protein] + ATP = O-phospho-L-seryl-[protein] + ADP + H(+)</text>
        <dbReference type="Rhea" id="RHEA:17989"/>
        <dbReference type="Rhea" id="RHEA-COMP:9863"/>
        <dbReference type="Rhea" id="RHEA-COMP:11604"/>
        <dbReference type="ChEBI" id="CHEBI:15378"/>
        <dbReference type="ChEBI" id="CHEBI:29999"/>
        <dbReference type="ChEBI" id="CHEBI:30616"/>
        <dbReference type="ChEBI" id="CHEBI:83421"/>
        <dbReference type="ChEBI" id="CHEBI:456216"/>
        <dbReference type="EC" id="2.7.11.1"/>
    </reaction>
</comment>
<evidence type="ECO:0000256" key="5">
    <source>
        <dbReference type="ARBA" id="ARBA00022777"/>
    </source>
</evidence>
<dbReference type="Pfam" id="PF13393">
    <property type="entry name" value="tRNA-synt_His"/>
    <property type="match status" value="1"/>
</dbReference>
<keyword evidence="4 11" id="KW-0547">Nucleotide-binding</keyword>
<evidence type="ECO:0000259" key="14">
    <source>
        <dbReference type="PROSITE" id="PS50011"/>
    </source>
</evidence>
<dbReference type="GeneID" id="28819519"/>
<dbReference type="InterPro" id="IPR036621">
    <property type="entry name" value="Anticodon-bd_dom_sf"/>
</dbReference>
<feature type="region of interest" description="Disordered" evidence="13">
    <location>
        <begin position="1333"/>
        <end position="1361"/>
    </location>
</feature>
<dbReference type="PANTHER" id="PTHR11042:SF136">
    <property type="entry name" value="EIF-2-ALPHA KINASE GCN2"/>
    <property type="match status" value="1"/>
</dbReference>
<feature type="compositionally biased region" description="Basic and acidic residues" evidence="13">
    <location>
        <begin position="70"/>
        <end position="83"/>
    </location>
</feature>
<dbReference type="Gene3D" id="3.30.200.20">
    <property type="entry name" value="Phosphorylase Kinase, domain 1"/>
    <property type="match status" value="1"/>
</dbReference>
<evidence type="ECO:0000256" key="12">
    <source>
        <dbReference type="PROSITE-ProRule" id="PRU10141"/>
    </source>
</evidence>
<dbReference type="SMART" id="SM00220">
    <property type="entry name" value="S_TKc"/>
    <property type="match status" value="2"/>
</dbReference>
<dbReference type="PROSITE" id="PS00107">
    <property type="entry name" value="PROTEIN_KINASE_ATP"/>
    <property type="match status" value="1"/>
</dbReference>